<comment type="similarity">
    <text evidence="2">Belongs to the phenylalanyl-tRNA synthetase beta subunit family. Type 1 subfamily.</text>
</comment>
<evidence type="ECO:0000256" key="12">
    <source>
        <dbReference type="ARBA" id="ARBA00033189"/>
    </source>
</evidence>
<keyword evidence="9" id="KW-0460">Magnesium</keyword>
<evidence type="ECO:0000256" key="13">
    <source>
        <dbReference type="ARBA" id="ARBA00049255"/>
    </source>
</evidence>
<accession>A0A0G1BCI3</accession>
<keyword evidence="10" id="KW-0648">Protein biosynthesis</keyword>
<organism evidence="15 16">
    <name type="scientific">Candidatus Daviesbacteria bacterium GW2011_GWA2_42_7</name>
    <dbReference type="NCBI Taxonomy" id="1618425"/>
    <lineage>
        <taxon>Bacteria</taxon>
        <taxon>Candidatus Daviesiibacteriota</taxon>
    </lineage>
</organism>
<dbReference type="Pfam" id="PF17759">
    <property type="entry name" value="tRNA_synthFbeta"/>
    <property type="match status" value="1"/>
</dbReference>
<dbReference type="PANTHER" id="PTHR10947">
    <property type="entry name" value="PHENYLALANYL-TRNA SYNTHETASE BETA CHAIN AND LEUCINE-RICH REPEAT-CONTAINING PROTEIN 47"/>
    <property type="match status" value="1"/>
</dbReference>
<evidence type="ECO:0000256" key="4">
    <source>
        <dbReference type="ARBA" id="ARBA00012814"/>
    </source>
</evidence>
<dbReference type="InterPro" id="IPR045864">
    <property type="entry name" value="aa-tRNA-synth_II/BPL/LPL"/>
</dbReference>
<proteinExistence type="inferred from homology"/>
<dbReference type="GO" id="GO:0004826">
    <property type="term" value="F:phenylalanine-tRNA ligase activity"/>
    <property type="evidence" value="ECO:0007669"/>
    <property type="project" value="UniProtKB-EC"/>
</dbReference>
<dbReference type="PANTHER" id="PTHR10947:SF0">
    <property type="entry name" value="PHENYLALANINE--TRNA LIGASE BETA SUBUNIT"/>
    <property type="match status" value="1"/>
</dbReference>
<dbReference type="GO" id="GO:0005524">
    <property type="term" value="F:ATP binding"/>
    <property type="evidence" value="ECO:0007669"/>
    <property type="project" value="UniProtKB-KW"/>
</dbReference>
<evidence type="ECO:0000256" key="10">
    <source>
        <dbReference type="ARBA" id="ARBA00022917"/>
    </source>
</evidence>
<evidence type="ECO:0000256" key="5">
    <source>
        <dbReference type="ARBA" id="ARBA00022598"/>
    </source>
</evidence>
<dbReference type="SUPFAM" id="SSF56037">
    <property type="entry name" value="PheT/TilS domain"/>
    <property type="match status" value="1"/>
</dbReference>
<dbReference type="NCBIfam" id="TIGR00472">
    <property type="entry name" value="pheT_bact"/>
    <property type="match status" value="1"/>
</dbReference>
<dbReference type="GO" id="GO:0009328">
    <property type="term" value="C:phenylalanine-tRNA ligase complex"/>
    <property type="evidence" value="ECO:0007669"/>
    <property type="project" value="TreeGrafter"/>
</dbReference>
<evidence type="ECO:0000256" key="11">
    <source>
        <dbReference type="ARBA" id="ARBA00023146"/>
    </source>
</evidence>
<dbReference type="GO" id="GO:0006432">
    <property type="term" value="P:phenylalanyl-tRNA aminoacylation"/>
    <property type="evidence" value="ECO:0007669"/>
    <property type="project" value="InterPro"/>
</dbReference>
<dbReference type="SUPFAM" id="SSF55681">
    <property type="entry name" value="Class II aaRS and biotin synthetases"/>
    <property type="match status" value="1"/>
</dbReference>
<dbReference type="SMART" id="SM00873">
    <property type="entry name" value="B3_4"/>
    <property type="match status" value="1"/>
</dbReference>
<evidence type="ECO:0000256" key="1">
    <source>
        <dbReference type="ARBA" id="ARBA00001946"/>
    </source>
</evidence>
<dbReference type="PROSITE" id="PS51483">
    <property type="entry name" value="B5"/>
    <property type="match status" value="1"/>
</dbReference>
<keyword evidence="5 15" id="KW-0436">Ligase</keyword>
<comment type="cofactor">
    <cofactor evidence="1">
        <name>Mg(2+)</name>
        <dbReference type="ChEBI" id="CHEBI:18420"/>
    </cofactor>
</comment>
<dbReference type="GO" id="GO:0000287">
    <property type="term" value="F:magnesium ion binding"/>
    <property type="evidence" value="ECO:0007669"/>
    <property type="project" value="InterPro"/>
</dbReference>
<dbReference type="SMART" id="SM00874">
    <property type="entry name" value="B5"/>
    <property type="match status" value="1"/>
</dbReference>
<dbReference type="InterPro" id="IPR005147">
    <property type="entry name" value="tRNA_synthase_B5-dom"/>
</dbReference>
<dbReference type="SUPFAM" id="SSF46955">
    <property type="entry name" value="Putative DNA-binding domain"/>
    <property type="match status" value="2"/>
</dbReference>
<comment type="subunit">
    <text evidence="3">Tetramer of two alpha and two beta subunits.</text>
</comment>
<dbReference type="Pfam" id="PF03484">
    <property type="entry name" value="B5"/>
    <property type="match status" value="1"/>
</dbReference>
<dbReference type="EC" id="6.1.1.20" evidence="4"/>
<evidence type="ECO:0000256" key="2">
    <source>
        <dbReference type="ARBA" id="ARBA00008653"/>
    </source>
</evidence>
<keyword evidence="6" id="KW-0479">Metal-binding</keyword>
<dbReference type="Proteomes" id="UP000034785">
    <property type="component" value="Unassembled WGS sequence"/>
</dbReference>
<evidence type="ECO:0000256" key="7">
    <source>
        <dbReference type="ARBA" id="ARBA00022741"/>
    </source>
</evidence>
<comment type="catalytic activity">
    <reaction evidence="13">
        <text>tRNA(Phe) + L-phenylalanine + ATP = L-phenylalanyl-tRNA(Phe) + AMP + diphosphate + H(+)</text>
        <dbReference type="Rhea" id="RHEA:19413"/>
        <dbReference type="Rhea" id="RHEA-COMP:9668"/>
        <dbReference type="Rhea" id="RHEA-COMP:9699"/>
        <dbReference type="ChEBI" id="CHEBI:15378"/>
        <dbReference type="ChEBI" id="CHEBI:30616"/>
        <dbReference type="ChEBI" id="CHEBI:33019"/>
        <dbReference type="ChEBI" id="CHEBI:58095"/>
        <dbReference type="ChEBI" id="CHEBI:78442"/>
        <dbReference type="ChEBI" id="CHEBI:78531"/>
        <dbReference type="ChEBI" id="CHEBI:456215"/>
        <dbReference type="EC" id="6.1.1.20"/>
    </reaction>
</comment>
<dbReference type="AlphaFoldDB" id="A0A0G1BCI3"/>
<protein>
    <recommendedName>
        <fullName evidence="4">phenylalanine--tRNA ligase</fullName>
        <ecNumber evidence="4">6.1.1.20</ecNumber>
    </recommendedName>
    <alternativeName>
        <fullName evidence="12">Phenylalanyl-tRNA synthetase beta subunit</fullName>
    </alternativeName>
</protein>
<evidence type="ECO:0000313" key="16">
    <source>
        <dbReference type="Proteomes" id="UP000034785"/>
    </source>
</evidence>
<dbReference type="Gene3D" id="3.30.56.10">
    <property type="match status" value="2"/>
</dbReference>
<sequence>MKVSITWLKELVDLKVPVEEVVRLLPLHTIGTKEVTEDFIELDMKGYNRADLLSMRGVAYEIAAITDSEVTFTEPYSSTFAWTGKDLPEAQVKVENTQLAPLYCIAKISGLKVGPSSPEWVKKLEDCGIRSINNVADVTNLVMLEYGQPSHAFDAAVVQDESIIVRTAKEGETLLTLDNKIRQLSSADLLITDSLKPLGLAGVMGGKDSEVTDSTTSILLEVAIFDPGTIRKTAQRHNLPSEASKRFQHGLTKVRALQALDALIRMYQGLGGKLEAISITDNLEEETKNVPLTQQKVNSLIGIEIKPEDTISYLEKLRFHASARPGLAAQGLALQAWEVTIPYWRMDIGIEEDLIEEVARMYGYEKIPAKELGGALPEKIDQSLFDLIYSLKTRLAELGLTEVQTYSFYSTKVIENLKLEIENLIRVANPISSETEYLRTHLWPNLVETVAKNIRQGFEDIAIFEIGKTYQTTKSGEIQEEYKLAIALLNDTDNPTQELYQIFQSLGSHLRGLNLATSHLNLGGESKRQELFHPTRHAVLEKDGQQIGKIAEVHPRITDKLGIDKRVAILEILLTSLLLPR</sequence>
<gene>
    <name evidence="15" type="ORF">UV41_C0006G0027</name>
</gene>
<dbReference type="InterPro" id="IPR005146">
    <property type="entry name" value="B3/B4_tRNA-bd"/>
</dbReference>
<evidence type="ECO:0000256" key="3">
    <source>
        <dbReference type="ARBA" id="ARBA00011209"/>
    </source>
</evidence>
<evidence type="ECO:0000256" key="6">
    <source>
        <dbReference type="ARBA" id="ARBA00022723"/>
    </source>
</evidence>
<evidence type="ECO:0000313" key="15">
    <source>
        <dbReference type="EMBL" id="KKS71075.1"/>
    </source>
</evidence>
<name>A0A0G1BCI3_9BACT</name>
<keyword evidence="7" id="KW-0547">Nucleotide-binding</keyword>
<dbReference type="GO" id="GO:0003723">
    <property type="term" value="F:RNA binding"/>
    <property type="evidence" value="ECO:0007669"/>
    <property type="project" value="InterPro"/>
</dbReference>
<comment type="caution">
    <text evidence="15">The sequence shown here is derived from an EMBL/GenBank/DDBJ whole genome shotgun (WGS) entry which is preliminary data.</text>
</comment>
<dbReference type="InterPro" id="IPR004532">
    <property type="entry name" value="Phe-tRNA-ligase_IIc_bsu_bact"/>
</dbReference>
<feature type="domain" description="B5" evidence="14">
    <location>
        <begin position="285"/>
        <end position="369"/>
    </location>
</feature>
<dbReference type="InterPro" id="IPR045060">
    <property type="entry name" value="Phe-tRNA-ligase_IIc_bsu"/>
</dbReference>
<keyword evidence="8" id="KW-0067">ATP-binding</keyword>
<reference evidence="15 16" key="1">
    <citation type="journal article" date="2015" name="Nature">
        <title>rRNA introns, odd ribosomes, and small enigmatic genomes across a large radiation of phyla.</title>
        <authorList>
            <person name="Brown C.T."/>
            <person name="Hug L.A."/>
            <person name="Thomas B.C."/>
            <person name="Sharon I."/>
            <person name="Castelle C.J."/>
            <person name="Singh A."/>
            <person name="Wilkins M.J."/>
            <person name="Williams K.H."/>
            <person name="Banfield J.F."/>
        </authorList>
    </citation>
    <scope>NUCLEOTIDE SEQUENCE [LARGE SCALE GENOMIC DNA]</scope>
</reference>
<dbReference type="Gene3D" id="3.50.40.10">
    <property type="entry name" value="Phenylalanyl-trna Synthetase, Chain B, domain 3"/>
    <property type="match status" value="1"/>
</dbReference>
<dbReference type="InterPro" id="IPR020825">
    <property type="entry name" value="Phe-tRNA_synthase-like_B3/B4"/>
</dbReference>
<dbReference type="InterPro" id="IPR009061">
    <property type="entry name" value="DNA-bd_dom_put_sf"/>
</dbReference>
<dbReference type="EMBL" id="LCEJ01000006">
    <property type="protein sequence ID" value="KKS71075.1"/>
    <property type="molecule type" value="Genomic_DNA"/>
</dbReference>
<evidence type="ECO:0000256" key="8">
    <source>
        <dbReference type="ARBA" id="ARBA00022840"/>
    </source>
</evidence>
<dbReference type="PATRIC" id="fig|1618425.3.peg.146"/>
<dbReference type="Pfam" id="PF03483">
    <property type="entry name" value="B3_4"/>
    <property type="match status" value="1"/>
</dbReference>
<keyword evidence="11" id="KW-0030">Aminoacyl-tRNA synthetase</keyword>
<evidence type="ECO:0000256" key="9">
    <source>
        <dbReference type="ARBA" id="ARBA00022842"/>
    </source>
</evidence>
<dbReference type="CDD" id="cd00769">
    <property type="entry name" value="PheRS_beta_core"/>
    <property type="match status" value="1"/>
</dbReference>
<dbReference type="InterPro" id="IPR041616">
    <property type="entry name" value="PheRS_beta_core"/>
</dbReference>
<dbReference type="Gene3D" id="3.30.930.10">
    <property type="entry name" value="Bira Bifunctional Protein, Domain 2"/>
    <property type="match status" value="1"/>
</dbReference>
<evidence type="ECO:0000259" key="14">
    <source>
        <dbReference type="PROSITE" id="PS51483"/>
    </source>
</evidence>